<accession>A0ABW4B799</accession>
<keyword evidence="2" id="KW-1185">Reference proteome</keyword>
<evidence type="ECO:0008006" key="3">
    <source>
        <dbReference type="Google" id="ProtNLM"/>
    </source>
</evidence>
<protein>
    <recommendedName>
        <fullName evidence="3">Cutinase</fullName>
    </recommendedName>
</protein>
<organism evidence="1 2">
    <name type="scientific">Rhodanobacter aciditrophus</name>
    <dbReference type="NCBI Taxonomy" id="1623218"/>
    <lineage>
        <taxon>Bacteria</taxon>
        <taxon>Pseudomonadati</taxon>
        <taxon>Pseudomonadota</taxon>
        <taxon>Gammaproteobacteria</taxon>
        <taxon>Lysobacterales</taxon>
        <taxon>Rhodanobacteraceae</taxon>
        <taxon>Rhodanobacter</taxon>
    </lineage>
</organism>
<proteinExistence type="predicted"/>
<sequence>MNALINYLRKHSLVALFGIFAVAMYAPAKDLMNYTNDKLADANIELASISFGNQSPWSGSNVETGFVKASQSLNSPQQIFTKFTLKNPSDEKVVYRKLWLYFEHADGKREYTTDYTLYDPQTRQRLIGHSVELGPNSEVTVLASYRFIPSYTQSSPETVSISWENNSHFRDSSCEYELSTGALSQFGAACR</sequence>
<evidence type="ECO:0000313" key="1">
    <source>
        <dbReference type="EMBL" id="MFD1385106.1"/>
    </source>
</evidence>
<comment type="caution">
    <text evidence="1">The sequence shown here is derived from an EMBL/GenBank/DDBJ whole genome shotgun (WGS) entry which is preliminary data.</text>
</comment>
<reference evidence="2" key="1">
    <citation type="journal article" date="2019" name="Int. J. Syst. Evol. Microbiol.">
        <title>The Global Catalogue of Microorganisms (GCM) 10K type strain sequencing project: providing services to taxonomists for standard genome sequencing and annotation.</title>
        <authorList>
            <consortium name="The Broad Institute Genomics Platform"/>
            <consortium name="The Broad Institute Genome Sequencing Center for Infectious Disease"/>
            <person name="Wu L."/>
            <person name="Ma J."/>
        </authorList>
    </citation>
    <scope>NUCLEOTIDE SEQUENCE [LARGE SCALE GENOMIC DNA]</scope>
    <source>
        <strain evidence="2">JCM 30774</strain>
    </source>
</reference>
<dbReference type="Proteomes" id="UP001597059">
    <property type="component" value="Unassembled WGS sequence"/>
</dbReference>
<name>A0ABW4B799_9GAMM</name>
<dbReference type="RefSeq" id="WP_377369954.1">
    <property type="nucleotide sequence ID" value="NZ_JBHTMN010000018.1"/>
</dbReference>
<evidence type="ECO:0000313" key="2">
    <source>
        <dbReference type="Proteomes" id="UP001597059"/>
    </source>
</evidence>
<gene>
    <name evidence="1" type="ORF">ACFQ45_17260</name>
</gene>
<dbReference type="EMBL" id="JBHTMN010000018">
    <property type="protein sequence ID" value="MFD1385106.1"/>
    <property type="molecule type" value="Genomic_DNA"/>
</dbReference>